<keyword evidence="2" id="KW-1185">Reference proteome</keyword>
<dbReference type="EMBL" id="JARJCN010000031">
    <property type="protein sequence ID" value="KAJ7086321.1"/>
    <property type="molecule type" value="Genomic_DNA"/>
</dbReference>
<dbReference type="CDD" id="cd09917">
    <property type="entry name" value="F-box_SF"/>
    <property type="match status" value="1"/>
</dbReference>
<accession>A0AAD6U105</accession>
<proteinExistence type="predicted"/>
<dbReference type="SUPFAM" id="SSF81383">
    <property type="entry name" value="F-box domain"/>
    <property type="match status" value="1"/>
</dbReference>
<sequence>MTTRQRTWLSPTTAVLKSFLSHRRRKPPYYGPFPLEIWTRVFEHLDSDATTIFATAAVCRAFNELSSLAYLTLHNSRRSISAGTYDISADTLPVLQRSLYTPPIHTITCHFPHLEEKEQYKRLQSLRSLATILRDSTSLDEVDLAFEDPLFPWHSGWPPNPLQTSGAAFLSIISTIIHVLLAKSPEEPAFLLADEPEEWSYSPIVARRQAHSGLDRRSAIKDLGKILAPMCFPDLTSIRYQRLRSGRLCTINNSTRIKFSLAIDGTCARSTHPKPSAHQLTDIITANNFNLGALELDIKTAVIDPTILSNFLTRLPRVHTVTFNPMSGEDGVRTAFIDPPVRLGQLFHISSDLNIPMLLRGIAPSGPTHVKLRFYARKNQVGVRTLKEALLAIAQHGTIRVLEITMLTDIHKFDDREIAEEIAAGGWDMVKTLHNVSAVTMNPVRFDYAHAILPWLQLFPALHDLTFERLFPIERPALRETFEQAARAAFPAPHYNIIFKQ</sequence>
<reference evidence="1" key="1">
    <citation type="submission" date="2023-03" db="EMBL/GenBank/DDBJ databases">
        <title>Massive genome expansion in bonnet fungi (Mycena s.s.) driven by repeated elements and novel gene families across ecological guilds.</title>
        <authorList>
            <consortium name="Lawrence Berkeley National Laboratory"/>
            <person name="Harder C.B."/>
            <person name="Miyauchi S."/>
            <person name="Viragh M."/>
            <person name="Kuo A."/>
            <person name="Thoen E."/>
            <person name="Andreopoulos B."/>
            <person name="Lu D."/>
            <person name="Skrede I."/>
            <person name="Drula E."/>
            <person name="Henrissat B."/>
            <person name="Morin E."/>
            <person name="Kohler A."/>
            <person name="Barry K."/>
            <person name="LaButti K."/>
            <person name="Morin E."/>
            <person name="Salamov A."/>
            <person name="Lipzen A."/>
            <person name="Mereny Z."/>
            <person name="Hegedus B."/>
            <person name="Baldrian P."/>
            <person name="Stursova M."/>
            <person name="Weitz H."/>
            <person name="Taylor A."/>
            <person name="Grigoriev I.V."/>
            <person name="Nagy L.G."/>
            <person name="Martin F."/>
            <person name="Kauserud H."/>
        </authorList>
    </citation>
    <scope>NUCLEOTIDE SEQUENCE</scope>
    <source>
        <strain evidence="1">CBHHK173m</strain>
    </source>
</reference>
<evidence type="ECO:0000313" key="2">
    <source>
        <dbReference type="Proteomes" id="UP001222325"/>
    </source>
</evidence>
<organism evidence="1 2">
    <name type="scientific">Mycena belliarum</name>
    <dbReference type="NCBI Taxonomy" id="1033014"/>
    <lineage>
        <taxon>Eukaryota</taxon>
        <taxon>Fungi</taxon>
        <taxon>Dikarya</taxon>
        <taxon>Basidiomycota</taxon>
        <taxon>Agaricomycotina</taxon>
        <taxon>Agaricomycetes</taxon>
        <taxon>Agaricomycetidae</taxon>
        <taxon>Agaricales</taxon>
        <taxon>Marasmiineae</taxon>
        <taxon>Mycenaceae</taxon>
        <taxon>Mycena</taxon>
    </lineage>
</organism>
<dbReference type="AlphaFoldDB" id="A0AAD6U105"/>
<dbReference type="InterPro" id="IPR036047">
    <property type="entry name" value="F-box-like_dom_sf"/>
</dbReference>
<protein>
    <recommendedName>
        <fullName evidence="3">F-box domain-containing protein</fullName>
    </recommendedName>
</protein>
<evidence type="ECO:0000313" key="1">
    <source>
        <dbReference type="EMBL" id="KAJ7086321.1"/>
    </source>
</evidence>
<dbReference type="Proteomes" id="UP001222325">
    <property type="component" value="Unassembled WGS sequence"/>
</dbReference>
<gene>
    <name evidence="1" type="ORF">B0H15DRAFT_950427</name>
</gene>
<evidence type="ECO:0008006" key="3">
    <source>
        <dbReference type="Google" id="ProtNLM"/>
    </source>
</evidence>
<name>A0AAD6U105_9AGAR</name>
<comment type="caution">
    <text evidence="1">The sequence shown here is derived from an EMBL/GenBank/DDBJ whole genome shotgun (WGS) entry which is preliminary data.</text>
</comment>